<feature type="transmembrane region" description="Helical" evidence="1">
    <location>
        <begin position="637"/>
        <end position="655"/>
    </location>
</feature>
<name>A0A926EWL0_9FIRM</name>
<dbReference type="Gene3D" id="2.70.50.60">
    <property type="entry name" value="abc- transporter (atp binding component) like domain"/>
    <property type="match status" value="1"/>
</dbReference>
<dbReference type="Proteomes" id="UP000601171">
    <property type="component" value="Unassembled WGS sequence"/>
</dbReference>
<dbReference type="PANTHER" id="PTHR35902">
    <property type="entry name" value="S-LAYER DOMAIN-LIKE PROTEIN-RELATED"/>
    <property type="match status" value="1"/>
</dbReference>
<comment type="caution">
    <text evidence="2">The sequence shown here is derived from an EMBL/GenBank/DDBJ whole genome shotgun (WGS) entry which is preliminary data.</text>
</comment>
<evidence type="ECO:0008006" key="4">
    <source>
        <dbReference type="Google" id="ProtNLM"/>
    </source>
</evidence>
<proteinExistence type="predicted"/>
<evidence type="ECO:0000313" key="2">
    <source>
        <dbReference type="EMBL" id="MBC8588921.1"/>
    </source>
</evidence>
<evidence type="ECO:0000256" key="1">
    <source>
        <dbReference type="SAM" id="Phobius"/>
    </source>
</evidence>
<dbReference type="EMBL" id="JACRTG010000029">
    <property type="protein sequence ID" value="MBC8588921.1"/>
    <property type="molecule type" value="Genomic_DNA"/>
</dbReference>
<protein>
    <recommendedName>
        <fullName evidence="4">CARDB domain-containing protein</fullName>
    </recommendedName>
</protein>
<accession>A0A926EWL0</accession>
<dbReference type="PANTHER" id="PTHR35902:SF3">
    <property type="entry name" value="NPCBM-ASSOCIATED, NEW3 DOMAIN OF ALPHA-GALACTOSIDASE"/>
    <property type="match status" value="1"/>
</dbReference>
<keyword evidence="1" id="KW-0812">Transmembrane</keyword>
<dbReference type="RefSeq" id="WP_262430376.1">
    <property type="nucleotide sequence ID" value="NZ_JACRTG010000029.1"/>
</dbReference>
<keyword evidence="3" id="KW-1185">Reference proteome</keyword>
<dbReference type="AlphaFoldDB" id="A0A926EWL0"/>
<organism evidence="2 3">
    <name type="scientific">Paratissierella segnis</name>
    <dbReference type="NCBI Taxonomy" id="2763679"/>
    <lineage>
        <taxon>Bacteria</taxon>
        <taxon>Bacillati</taxon>
        <taxon>Bacillota</taxon>
        <taxon>Tissierellia</taxon>
        <taxon>Tissierellales</taxon>
        <taxon>Tissierellaceae</taxon>
        <taxon>Paratissierella</taxon>
    </lineage>
</organism>
<keyword evidence="1" id="KW-0472">Membrane</keyword>
<gene>
    <name evidence="2" type="ORF">H8707_11915</name>
</gene>
<sequence>MKRILCFILMALLIIGVIPIVGFADYGSLFISSSNTITAKSGETVRVPVEIENISNEAINDIVVKASIENPDSIYLVGSTFKNINYIDGKDSKKVHFEVEVDPSAKKGSYKIDISVSSYDGDTTADSIYIRVDSKPAKLNISRLDILPNSTIGIGEEFNLGIELENLGDIIAEDIRVSLDGLSEEGISLAQGSGIQNIQSIPAGLKNFAVFQLKTSKKITPGSHQLKLKLKYNETDEDSLDVFVSVSANKDKAANLIFENLLYPSDTVGQNQEVVVSFDLTNLGQSEAKNIVIKAESKDMEGLVPKSVSQLRIDSVAPEATENVEFRFLTTKNAATKNYPVEINVEYEDDIIADGEKYTLNQFVGFFTSGEEENQSKPKLIIDKYNFEPSLVKAGENFTMNLSFFNTNSGKAVKNIKIFLTSNEKTDTDSNSAGGSVFTPVNSSNTFYIESIPPKGRVEKKITMFTVPDAQAKTYTLTANFEYEDTKEEYTAEELIGVPVIQSSKLDIGELSVFPECYVGESTPISLEFYNTGKVTLYNMMVKLEGDFQTENGQYYVGNFDSGESEFFEGYVIPSAPGELNGTVIFTYEDSTGQEQEVKKEFTLNVMDAPPMPEFPEGIPPEEAKQGGIKGILKSKVFWGIVVLIAAGVAGTLVYKKRKKIKEMETDE</sequence>
<keyword evidence="1" id="KW-1133">Transmembrane helix</keyword>
<evidence type="ECO:0000313" key="3">
    <source>
        <dbReference type="Proteomes" id="UP000601171"/>
    </source>
</evidence>
<reference evidence="2" key="1">
    <citation type="submission" date="2020-08" db="EMBL/GenBank/DDBJ databases">
        <title>Genome public.</title>
        <authorList>
            <person name="Liu C."/>
            <person name="Sun Q."/>
        </authorList>
    </citation>
    <scope>NUCLEOTIDE SEQUENCE</scope>
    <source>
        <strain evidence="2">BX21</strain>
    </source>
</reference>